<keyword evidence="1" id="KW-0812">Transmembrane</keyword>
<feature type="transmembrane region" description="Helical" evidence="1">
    <location>
        <begin position="115"/>
        <end position="135"/>
    </location>
</feature>
<evidence type="ECO:0000313" key="3">
    <source>
        <dbReference type="EMBL" id="MCI4681293.1"/>
    </source>
</evidence>
<protein>
    <submittedName>
        <fullName evidence="3">Urate hydroxylase PuuD</fullName>
    </submittedName>
</protein>
<keyword evidence="4" id="KW-1185">Reference proteome</keyword>
<comment type="caution">
    <text evidence="3">The sequence shown here is derived from an EMBL/GenBank/DDBJ whole genome shotgun (WGS) entry which is preliminary data.</text>
</comment>
<sequence length="400" mass="42351">MGFFAGALDDAALLMRWAHVVAAILWVGSAFALLKLDLAMKPRAQDPTPQTLFLNAGAGSRLTRAVDADASEKALNFKWEAYATWASGFALLCMMFCAAPKIYLIDPALWDAAPWAAVAAALVPLALSWFAYDALCKKSRLSGDALLWALFGFCAFLALILTHIFAGRGAYPLIGAHFATIMTANIAHVLAPAQKRRLQNLRAGLPADEADAKAAGARALHNQYLALPTVFFMLSGHAPLLFTGPDNGVAAVLLIAGFFLIRRVWLKISRGLGVDGKLSVAAAACLTLAFALSWPGLPAVGRQAGDASEAIKFALRPSAAQAQAVIDAHCVICHAARPQMDGLARAAGGLDFSRGANVAKYRDEILRAAVYSRAMPPPGAASGLDAEEKMLLVRWAEGVD</sequence>
<feature type="transmembrane region" description="Helical" evidence="1">
    <location>
        <begin position="82"/>
        <end position="103"/>
    </location>
</feature>
<proteinExistence type="predicted"/>
<name>A0ABS9Z0Y3_9HYPH</name>
<feature type="transmembrane region" description="Helical" evidence="1">
    <location>
        <begin position="171"/>
        <end position="191"/>
    </location>
</feature>
<dbReference type="RefSeq" id="WP_243065366.1">
    <property type="nucleotide sequence ID" value="NZ_JAIVFK010000008.1"/>
</dbReference>
<feature type="transmembrane region" description="Helical" evidence="1">
    <location>
        <begin position="224"/>
        <end position="242"/>
    </location>
</feature>
<evidence type="ECO:0000313" key="4">
    <source>
        <dbReference type="Proteomes" id="UP001139104"/>
    </source>
</evidence>
<dbReference type="SUPFAM" id="SSF46626">
    <property type="entry name" value="Cytochrome c"/>
    <property type="match status" value="1"/>
</dbReference>
<dbReference type="InterPro" id="IPR036909">
    <property type="entry name" value="Cyt_c-like_dom_sf"/>
</dbReference>
<dbReference type="Proteomes" id="UP001139104">
    <property type="component" value="Unassembled WGS sequence"/>
</dbReference>
<keyword evidence="1" id="KW-0472">Membrane</keyword>
<evidence type="ECO:0000259" key="2">
    <source>
        <dbReference type="Pfam" id="PF06181"/>
    </source>
</evidence>
<dbReference type="Pfam" id="PF06181">
    <property type="entry name" value="Urate_ox_N"/>
    <property type="match status" value="1"/>
</dbReference>
<keyword evidence="1" id="KW-1133">Transmembrane helix</keyword>
<feature type="transmembrane region" description="Helical" evidence="1">
    <location>
        <begin position="147"/>
        <end position="165"/>
    </location>
</feature>
<feature type="domain" description="Urate oxidase N-terminal" evidence="2">
    <location>
        <begin position="9"/>
        <end position="290"/>
    </location>
</feature>
<feature type="transmembrane region" description="Helical" evidence="1">
    <location>
        <begin position="248"/>
        <end position="266"/>
    </location>
</feature>
<evidence type="ECO:0000256" key="1">
    <source>
        <dbReference type="SAM" id="Phobius"/>
    </source>
</evidence>
<feature type="transmembrane region" description="Helical" evidence="1">
    <location>
        <begin position="278"/>
        <end position="297"/>
    </location>
</feature>
<feature type="transmembrane region" description="Helical" evidence="1">
    <location>
        <begin position="14"/>
        <end position="34"/>
    </location>
</feature>
<accession>A0ABS9Z0Y3</accession>
<reference evidence="3" key="1">
    <citation type="journal article" date="2022" name="ISME J.">
        <title>Identification of active gaseous-alkane degraders at natural gas seeps.</title>
        <authorList>
            <person name="Farhan Ul Haque M."/>
            <person name="Hernandez M."/>
            <person name="Crombie A.T."/>
            <person name="Murrell J.C."/>
        </authorList>
    </citation>
    <scope>NUCLEOTIDE SEQUENCE</scope>
    <source>
        <strain evidence="3">PC2</strain>
    </source>
</reference>
<dbReference type="EMBL" id="JAIVFP010000001">
    <property type="protein sequence ID" value="MCI4681293.1"/>
    <property type="molecule type" value="Genomic_DNA"/>
</dbReference>
<gene>
    <name evidence="3" type="ORF">K2U94_00640</name>
</gene>
<organism evidence="3 4">
    <name type="scientific">Candidatus Rhodoblastus alkanivorans</name>
    <dbReference type="NCBI Taxonomy" id="2954117"/>
    <lineage>
        <taxon>Bacteria</taxon>
        <taxon>Pseudomonadati</taxon>
        <taxon>Pseudomonadota</taxon>
        <taxon>Alphaproteobacteria</taxon>
        <taxon>Hyphomicrobiales</taxon>
        <taxon>Rhodoblastaceae</taxon>
        <taxon>Rhodoblastus</taxon>
    </lineage>
</organism>
<dbReference type="InterPro" id="IPR010389">
    <property type="entry name" value="Urate_ox_N"/>
</dbReference>